<proteinExistence type="inferred from homology"/>
<keyword evidence="7 9" id="KW-0505">Motor protein</keyword>
<protein>
    <recommendedName>
        <fullName evidence="10">Kinesin-like protein</fullName>
    </recommendedName>
</protein>
<evidence type="ECO:0000256" key="5">
    <source>
        <dbReference type="ARBA" id="ARBA00022840"/>
    </source>
</evidence>
<comment type="caution">
    <text evidence="14">The sequence shown here is derived from an EMBL/GenBank/DDBJ whole genome shotgun (WGS) entry which is preliminary data.</text>
</comment>
<dbReference type="PROSITE" id="PS00411">
    <property type="entry name" value="KINESIN_MOTOR_1"/>
    <property type="match status" value="1"/>
</dbReference>
<dbReference type="GO" id="GO:0005874">
    <property type="term" value="C:microtubule"/>
    <property type="evidence" value="ECO:0007669"/>
    <property type="project" value="UniProtKB-KW"/>
</dbReference>
<feature type="domain" description="Kinesin motor" evidence="13">
    <location>
        <begin position="124"/>
        <end position="427"/>
    </location>
</feature>
<dbReference type="GO" id="GO:0008017">
    <property type="term" value="F:microtubule binding"/>
    <property type="evidence" value="ECO:0007669"/>
    <property type="project" value="InterPro"/>
</dbReference>
<dbReference type="FunFam" id="3.40.850.10:FF:000082">
    <property type="entry name" value="OSM3-like kinesin"/>
    <property type="match status" value="1"/>
</dbReference>
<evidence type="ECO:0000256" key="7">
    <source>
        <dbReference type="ARBA" id="ARBA00023175"/>
    </source>
</evidence>
<dbReference type="InterPro" id="IPR001752">
    <property type="entry name" value="Kinesin_motor_dom"/>
</dbReference>
<evidence type="ECO:0000256" key="6">
    <source>
        <dbReference type="ARBA" id="ARBA00023054"/>
    </source>
</evidence>
<keyword evidence="15" id="KW-1185">Reference proteome</keyword>
<dbReference type="SUPFAM" id="SSF52540">
    <property type="entry name" value="P-loop containing nucleoside triphosphate hydrolases"/>
    <property type="match status" value="1"/>
</dbReference>
<dbReference type="InterPro" id="IPR027417">
    <property type="entry name" value="P-loop_NTPase"/>
</dbReference>
<organism evidence="14 15">
    <name type="scientific">Pieris brassicae</name>
    <name type="common">White butterfly</name>
    <name type="synonym">Large white butterfly</name>
    <dbReference type="NCBI Taxonomy" id="7116"/>
    <lineage>
        <taxon>Eukaryota</taxon>
        <taxon>Metazoa</taxon>
        <taxon>Ecdysozoa</taxon>
        <taxon>Arthropoda</taxon>
        <taxon>Hexapoda</taxon>
        <taxon>Insecta</taxon>
        <taxon>Pterygota</taxon>
        <taxon>Neoptera</taxon>
        <taxon>Endopterygota</taxon>
        <taxon>Lepidoptera</taxon>
        <taxon>Glossata</taxon>
        <taxon>Ditrysia</taxon>
        <taxon>Papilionoidea</taxon>
        <taxon>Pieridae</taxon>
        <taxon>Pierinae</taxon>
        <taxon>Pieris</taxon>
    </lineage>
</organism>
<dbReference type="Proteomes" id="UP001152562">
    <property type="component" value="Unassembled WGS sequence"/>
</dbReference>
<evidence type="ECO:0000256" key="8">
    <source>
        <dbReference type="ARBA" id="ARBA00023212"/>
    </source>
</evidence>
<feature type="region of interest" description="Disordered" evidence="12">
    <location>
        <begin position="460"/>
        <end position="488"/>
    </location>
</feature>
<dbReference type="PANTHER" id="PTHR47969:SF21">
    <property type="entry name" value="KINESIN-LIKE PROTEIN"/>
    <property type="match status" value="1"/>
</dbReference>
<evidence type="ECO:0000313" key="14">
    <source>
        <dbReference type="EMBL" id="CAH4033682.1"/>
    </source>
</evidence>
<gene>
    <name evidence="14" type="ORF">PIBRA_LOCUS9938</name>
</gene>
<dbReference type="InterPro" id="IPR036961">
    <property type="entry name" value="Kinesin_motor_dom_sf"/>
</dbReference>
<evidence type="ECO:0000259" key="13">
    <source>
        <dbReference type="PROSITE" id="PS50067"/>
    </source>
</evidence>
<keyword evidence="4 9" id="KW-0547">Nucleotide-binding</keyword>
<feature type="coiled-coil region" evidence="11">
    <location>
        <begin position="581"/>
        <end position="615"/>
    </location>
</feature>
<feature type="binding site" evidence="9">
    <location>
        <begin position="189"/>
        <end position="196"/>
    </location>
    <ligand>
        <name>ATP</name>
        <dbReference type="ChEBI" id="CHEBI:30616"/>
    </ligand>
</feature>
<comment type="subcellular location">
    <subcellularLocation>
        <location evidence="1">Cytoplasm</location>
        <location evidence="1">Cytoskeleton</location>
    </subcellularLocation>
</comment>
<feature type="region of interest" description="Disordered" evidence="12">
    <location>
        <begin position="743"/>
        <end position="768"/>
    </location>
</feature>
<keyword evidence="6 11" id="KW-0175">Coiled coil</keyword>
<evidence type="ECO:0000256" key="1">
    <source>
        <dbReference type="ARBA" id="ARBA00004245"/>
    </source>
</evidence>
<dbReference type="Pfam" id="PF00225">
    <property type="entry name" value="Kinesin"/>
    <property type="match status" value="1"/>
</dbReference>
<reference evidence="14" key="1">
    <citation type="submission" date="2022-05" db="EMBL/GenBank/DDBJ databases">
        <authorList>
            <person name="Okamura Y."/>
        </authorList>
    </citation>
    <scope>NUCLEOTIDE SEQUENCE</scope>
</reference>
<dbReference type="AlphaFoldDB" id="A0A9P0TLI0"/>
<dbReference type="InterPro" id="IPR027640">
    <property type="entry name" value="Kinesin-like_fam"/>
</dbReference>
<evidence type="ECO:0000256" key="2">
    <source>
        <dbReference type="ARBA" id="ARBA00022490"/>
    </source>
</evidence>
<accession>A0A9P0TLI0</accession>
<dbReference type="GO" id="GO:0003777">
    <property type="term" value="F:microtubule motor activity"/>
    <property type="evidence" value="ECO:0007669"/>
    <property type="project" value="InterPro"/>
</dbReference>
<dbReference type="SMART" id="SM00129">
    <property type="entry name" value="KISc"/>
    <property type="match status" value="1"/>
</dbReference>
<feature type="region of interest" description="Disordered" evidence="12">
    <location>
        <begin position="657"/>
        <end position="720"/>
    </location>
</feature>
<feature type="compositionally biased region" description="Basic residues" evidence="12">
    <location>
        <begin position="462"/>
        <end position="473"/>
    </location>
</feature>
<dbReference type="PRINTS" id="PR00380">
    <property type="entry name" value="KINESINHEAVY"/>
</dbReference>
<dbReference type="PROSITE" id="PS50067">
    <property type="entry name" value="KINESIN_MOTOR_2"/>
    <property type="match status" value="1"/>
</dbReference>
<evidence type="ECO:0000256" key="9">
    <source>
        <dbReference type="PROSITE-ProRule" id="PRU00283"/>
    </source>
</evidence>
<dbReference type="Gene3D" id="3.40.850.10">
    <property type="entry name" value="Kinesin motor domain"/>
    <property type="match status" value="1"/>
</dbReference>
<keyword evidence="8" id="KW-0206">Cytoskeleton</keyword>
<dbReference type="InterPro" id="IPR019821">
    <property type="entry name" value="Kinesin_motor_CS"/>
</dbReference>
<evidence type="ECO:0000256" key="10">
    <source>
        <dbReference type="RuleBase" id="RU000394"/>
    </source>
</evidence>
<evidence type="ECO:0000256" key="3">
    <source>
        <dbReference type="ARBA" id="ARBA00022701"/>
    </source>
</evidence>
<evidence type="ECO:0000256" key="11">
    <source>
        <dbReference type="SAM" id="Coils"/>
    </source>
</evidence>
<evidence type="ECO:0000313" key="15">
    <source>
        <dbReference type="Proteomes" id="UP001152562"/>
    </source>
</evidence>
<evidence type="ECO:0000256" key="12">
    <source>
        <dbReference type="SAM" id="MobiDB-lite"/>
    </source>
</evidence>
<keyword evidence="5 9" id="KW-0067">ATP-binding</keyword>
<comment type="similarity">
    <text evidence="9 10">Belongs to the TRAFAC class myosin-kinesin ATPase superfamily. Kinesin family.</text>
</comment>
<dbReference type="PANTHER" id="PTHR47969">
    <property type="entry name" value="CHROMOSOME-ASSOCIATED KINESIN KIF4A-RELATED"/>
    <property type="match status" value="1"/>
</dbReference>
<dbReference type="EMBL" id="CALOZG010000034">
    <property type="protein sequence ID" value="CAH4033682.1"/>
    <property type="molecule type" value="Genomic_DNA"/>
</dbReference>
<dbReference type="GO" id="GO:0005524">
    <property type="term" value="F:ATP binding"/>
    <property type="evidence" value="ECO:0007669"/>
    <property type="project" value="UniProtKB-UniRule"/>
</dbReference>
<sequence length="768" mass="87327">MSKVPIHEGEWRCQKSPYMKVNEGRGQKSPYVKVNEGRCQKSPYMKVNEGRCQKSPYMKVNEGRCQKSPYIKVNEGRCQKSPYMKVNEGRCQKSPYMKGKKRVRHEEKAWYDRLSTKAVNKFDGKLQVVKVWPERGAVQVDNPKGQDKLFTYDAAYDCTSDTKTIYDEMVRPLVASVLDGFNGCVFAYGQTGTGKTHTMEGTGDDEGIIPRTFRHMWAHIENTASPDVTHLVSCSYIELYLEDVRDLLAKDCKKLTIRGQELNGFYIPEMTSIVCKSANEMVRLMRAGNKNRASGRTDMNEHSSRSHAVFLVTVETAHRSTDRIRVGKLNLVDLAGSERQRKTGASADRLREAARINQALSSLGNVISALAENSPHVPYRDSKLTRILQDSLGGNSKTIMIANIGPASYNYDETVTTLRYAHRAKAIKNKPVRNEDPKDAKLREYQAEIERLRSLIEQRKAIDKRKRPPRIRTKTTPQDSEEETASLKSEHILAESTIEQEKTKTEELEHQIQALEDRLVQGGGGKDLLNNLNESQVILQQRHMEITERKKREIEMQQKIDLEEETTAIVTNTFTTLQQEVDHKTQRLKRCLAKYASLREEMVEQREAHDSERREQEALQAALIAELRRRLLLADSFVPDAGRPTVMRLRYNDDADGWELPQSGAEPLSVRPVATPGARRPHSATDTNTPRRRSENLLDLRPIPLPTTVRSYPPQRPQTTITKVPFNKVPMNKSVEVPVKKEVPETRRVSGKPRPPSALHRLGTAGVR</sequence>
<dbReference type="GO" id="GO:0007018">
    <property type="term" value="P:microtubule-based movement"/>
    <property type="evidence" value="ECO:0007669"/>
    <property type="project" value="InterPro"/>
</dbReference>
<keyword evidence="2" id="KW-0963">Cytoplasm</keyword>
<evidence type="ECO:0000256" key="4">
    <source>
        <dbReference type="ARBA" id="ARBA00022741"/>
    </source>
</evidence>
<keyword evidence="3 10" id="KW-0493">Microtubule</keyword>
<name>A0A9P0TLI0_PIEBR</name>